<dbReference type="GO" id="GO:0009252">
    <property type="term" value="P:peptidoglycan biosynthetic process"/>
    <property type="evidence" value="ECO:0007669"/>
    <property type="project" value="UniProtKB-UniPathway"/>
</dbReference>
<dbReference type="GO" id="GO:0008360">
    <property type="term" value="P:regulation of cell shape"/>
    <property type="evidence" value="ECO:0007669"/>
    <property type="project" value="UniProtKB-UniRule"/>
</dbReference>
<comment type="similarity">
    <text evidence="2">Belongs to the YkuD family.</text>
</comment>
<feature type="active site" description="Nucleophile" evidence="7">
    <location>
        <position position="254"/>
    </location>
</feature>
<dbReference type="InterPro" id="IPR032710">
    <property type="entry name" value="NTF2-like_dom_sf"/>
</dbReference>
<dbReference type="PROSITE" id="PS52029">
    <property type="entry name" value="LD_TPASE"/>
    <property type="match status" value="1"/>
</dbReference>
<evidence type="ECO:0000259" key="9">
    <source>
        <dbReference type="PROSITE" id="PS52029"/>
    </source>
</evidence>
<keyword evidence="5 7" id="KW-0573">Peptidoglycan synthesis</keyword>
<dbReference type="Proteomes" id="UP000826722">
    <property type="component" value="Chromosome"/>
</dbReference>
<dbReference type="Pfam" id="PF24125">
    <property type="entry name" value="Cds6_C"/>
    <property type="match status" value="1"/>
</dbReference>
<dbReference type="PANTHER" id="PTHR36699:SF1">
    <property type="entry name" value="L,D-TRANSPEPTIDASE YAFK-RELATED"/>
    <property type="match status" value="1"/>
</dbReference>
<dbReference type="SUPFAM" id="SSF141523">
    <property type="entry name" value="L,D-transpeptidase catalytic domain-like"/>
    <property type="match status" value="1"/>
</dbReference>
<protein>
    <recommendedName>
        <fullName evidence="9">L,D-TPase catalytic domain-containing protein</fullName>
    </recommendedName>
</protein>
<dbReference type="Gene3D" id="2.40.440.10">
    <property type="entry name" value="L,D-transpeptidase catalytic domain-like"/>
    <property type="match status" value="1"/>
</dbReference>
<dbReference type="SUPFAM" id="SSF54427">
    <property type="entry name" value="NTF2-like"/>
    <property type="match status" value="1"/>
</dbReference>
<dbReference type="Pfam" id="PF03734">
    <property type="entry name" value="YkuD"/>
    <property type="match status" value="1"/>
</dbReference>
<keyword evidence="4 7" id="KW-0133">Cell shape</keyword>
<dbReference type="InterPro" id="IPR005490">
    <property type="entry name" value="LD_TPept_cat_dom"/>
</dbReference>
<sequence length="406" mass="46460">MQILKVLSVSLLIGSALLPWNATAIDHLEQVKFNGNNNFAANYTESLLVRSLLQITQGQLQQASQTIDQVIQTAPNFKLAYLVRGDLLMARAQQLQSFGSAPESNPDKVSDFRAEARMRLEHYLAKQAPSSIPEPLWQIDASQQYVIVVDADKSRLYLYRNVNNQPQYVADYYVTVGRNGSEKSSEGDKRTPVGVYYADSQLIKKLPDFYGNAAYPLNYPNEWDRHQGKNGHGIWLHGTPSDTYSRPPRASDGCVVLSNPDLKAIGPIMQKGKTLFIVANNMQWVSPDQAATQKMGLTKAVEDWRKDWESQDTEAYLSHYSNQFFTQSTNLDGWSKEKRRIQAYKMHVEIQLSNVSMFRYPNSQQQMAVVNFDQDYKSDNLDSKMRKRQYWIFENQRWKILYEGAA</sequence>
<dbReference type="UniPathway" id="UPA00219"/>
<evidence type="ECO:0000256" key="5">
    <source>
        <dbReference type="ARBA" id="ARBA00022984"/>
    </source>
</evidence>
<dbReference type="GO" id="GO:0004180">
    <property type="term" value="F:carboxypeptidase activity"/>
    <property type="evidence" value="ECO:0007669"/>
    <property type="project" value="UniProtKB-ARBA"/>
</dbReference>
<feature type="domain" description="L,D-TPase catalytic" evidence="9">
    <location>
        <begin position="145"/>
        <end position="278"/>
    </location>
</feature>
<dbReference type="GO" id="GO:0071555">
    <property type="term" value="P:cell wall organization"/>
    <property type="evidence" value="ECO:0007669"/>
    <property type="project" value="UniProtKB-UniRule"/>
</dbReference>
<feature type="active site" description="Proton donor/acceptor" evidence="7">
    <location>
        <position position="237"/>
    </location>
</feature>
<reference evidence="10" key="1">
    <citation type="journal article" date="2021" name="Arch. Microbiol.">
        <title>Methyloradius palustris gen. nov., sp. nov., a methanol-oxidizing bacterium isolated from snow.</title>
        <authorList>
            <person name="Miyadera T."/>
            <person name="Kojima H."/>
            <person name="Fukui M."/>
        </authorList>
    </citation>
    <scope>NUCLEOTIDE SEQUENCE</scope>
    <source>
        <strain evidence="10">Zm11</strain>
    </source>
</reference>
<evidence type="ECO:0000256" key="1">
    <source>
        <dbReference type="ARBA" id="ARBA00004752"/>
    </source>
</evidence>
<dbReference type="RefSeq" id="WP_221764740.1">
    <property type="nucleotide sequence ID" value="NZ_AP024110.1"/>
</dbReference>
<dbReference type="AlphaFoldDB" id="A0A8D5FYQ4"/>
<evidence type="ECO:0000313" key="10">
    <source>
        <dbReference type="EMBL" id="BCM24185.1"/>
    </source>
</evidence>
<dbReference type="CDD" id="cd16913">
    <property type="entry name" value="YkuD_like"/>
    <property type="match status" value="1"/>
</dbReference>
<keyword evidence="3" id="KW-0808">Transferase</keyword>
<keyword evidence="8" id="KW-0732">Signal</keyword>
<evidence type="ECO:0000256" key="6">
    <source>
        <dbReference type="ARBA" id="ARBA00023316"/>
    </source>
</evidence>
<evidence type="ECO:0000256" key="3">
    <source>
        <dbReference type="ARBA" id="ARBA00022679"/>
    </source>
</evidence>
<evidence type="ECO:0000313" key="11">
    <source>
        <dbReference type="Proteomes" id="UP000826722"/>
    </source>
</evidence>
<evidence type="ECO:0000256" key="8">
    <source>
        <dbReference type="SAM" id="SignalP"/>
    </source>
</evidence>
<feature type="signal peptide" evidence="8">
    <location>
        <begin position="1"/>
        <end position="24"/>
    </location>
</feature>
<dbReference type="KEGG" id="mpau:ZMTM_04440"/>
<keyword evidence="6 7" id="KW-0961">Cell wall biogenesis/degradation</keyword>
<comment type="pathway">
    <text evidence="1 7">Cell wall biogenesis; peptidoglycan biosynthesis.</text>
</comment>
<dbReference type="GO" id="GO:0016740">
    <property type="term" value="F:transferase activity"/>
    <property type="evidence" value="ECO:0007669"/>
    <property type="project" value="UniProtKB-KW"/>
</dbReference>
<dbReference type="PANTHER" id="PTHR36699">
    <property type="entry name" value="LD-TRANSPEPTIDASE"/>
    <property type="match status" value="1"/>
</dbReference>
<evidence type="ECO:0000256" key="4">
    <source>
        <dbReference type="ARBA" id="ARBA00022960"/>
    </source>
</evidence>
<dbReference type="InterPro" id="IPR038063">
    <property type="entry name" value="Transpep_catalytic_dom"/>
</dbReference>
<gene>
    <name evidence="10" type="ORF">ZMTM_04440</name>
</gene>
<name>A0A8D5FYQ4_9PROT</name>
<proteinExistence type="inferred from homology"/>
<organism evidence="10 11">
    <name type="scientific">Methyloradius palustris</name>
    <dbReference type="NCBI Taxonomy" id="2778876"/>
    <lineage>
        <taxon>Bacteria</taxon>
        <taxon>Pseudomonadati</taxon>
        <taxon>Pseudomonadota</taxon>
        <taxon>Betaproteobacteria</taxon>
        <taxon>Nitrosomonadales</taxon>
        <taxon>Methylophilaceae</taxon>
        <taxon>Methyloradius</taxon>
    </lineage>
</organism>
<evidence type="ECO:0000256" key="7">
    <source>
        <dbReference type="PROSITE-ProRule" id="PRU01373"/>
    </source>
</evidence>
<dbReference type="EMBL" id="AP024110">
    <property type="protein sequence ID" value="BCM24185.1"/>
    <property type="molecule type" value="Genomic_DNA"/>
</dbReference>
<dbReference type="InterPro" id="IPR056203">
    <property type="entry name" value="Cds6_C"/>
</dbReference>
<keyword evidence="11" id="KW-1185">Reference proteome</keyword>
<evidence type="ECO:0000256" key="2">
    <source>
        <dbReference type="ARBA" id="ARBA00005992"/>
    </source>
</evidence>
<feature type="chain" id="PRO_5034086369" description="L,D-TPase catalytic domain-containing protein" evidence="8">
    <location>
        <begin position="25"/>
        <end position="406"/>
    </location>
</feature>
<accession>A0A8D5FYQ4</accession>